<dbReference type="InterPro" id="IPR050579">
    <property type="entry name" value="PMP-22/EMP/MP20-like"/>
</dbReference>
<name>A0A8J4U796_CLAMG</name>
<keyword evidence="3 6" id="KW-0812">Transmembrane</keyword>
<dbReference type="OrthoDB" id="8714888at2759"/>
<accession>A0A8J4U796</accession>
<evidence type="ECO:0000256" key="4">
    <source>
        <dbReference type="ARBA" id="ARBA00022989"/>
    </source>
</evidence>
<comment type="subcellular location">
    <subcellularLocation>
        <location evidence="1">Membrane</location>
        <topology evidence="1">Multi-pass membrane protein</topology>
    </subcellularLocation>
</comment>
<keyword evidence="5 6" id="KW-0472">Membrane</keyword>
<evidence type="ECO:0000256" key="7">
    <source>
        <dbReference type="SAM" id="SignalP"/>
    </source>
</evidence>
<dbReference type="InterPro" id="IPR004031">
    <property type="entry name" value="PMP22/EMP/MP20/Claudin"/>
</dbReference>
<keyword evidence="9" id="KW-1185">Reference proteome</keyword>
<evidence type="ECO:0000256" key="1">
    <source>
        <dbReference type="ARBA" id="ARBA00004141"/>
    </source>
</evidence>
<organism evidence="8 9">
    <name type="scientific">Clarias magur</name>
    <name type="common">Asian catfish</name>
    <name type="synonym">Macropteronotus magur</name>
    <dbReference type="NCBI Taxonomy" id="1594786"/>
    <lineage>
        <taxon>Eukaryota</taxon>
        <taxon>Metazoa</taxon>
        <taxon>Chordata</taxon>
        <taxon>Craniata</taxon>
        <taxon>Vertebrata</taxon>
        <taxon>Euteleostomi</taxon>
        <taxon>Actinopterygii</taxon>
        <taxon>Neopterygii</taxon>
        <taxon>Teleostei</taxon>
        <taxon>Ostariophysi</taxon>
        <taxon>Siluriformes</taxon>
        <taxon>Clariidae</taxon>
        <taxon>Clarias</taxon>
    </lineage>
</organism>
<evidence type="ECO:0000313" key="8">
    <source>
        <dbReference type="EMBL" id="KAF5901058.1"/>
    </source>
</evidence>
<dbReference type="Pfam" id="PF00822">
    <property type="entry name" value="PMP22_Claudin"/>
    <property type="match status" value="1"/>
</dbReference>
<dbReference type="PROSITE" id="PS01222">
    <property type="entry name" value="PMP22_2"/>
    <property type="match status" value="1"/>
</dbReference>
<comment type="caution">
    <text evidence="8">The sequence shown here is derived from an EMBL/GenBank/DDBJ whole genome shotgun (WGS) entry which is preliminary data.</text>
</comment>
<gene>
    <name evidence="8" type="ORF">DAT39_009205</name>
</gene>
<dbReference type="GO" id="GO:0005886">
    <property type="term" value="C:plasma membrane"/>
    <property type="evidence" value="ECO:0007669"/>
    <property type="project" value="TreeGrafter"/>
</dbReference>
<dbReference type="PANTHER" id="PTHR10671">
    <property type="entry name" value="EPITHELIAL MEMBRANE PROTEIN-RELATED"/>
    <property type="match status" value="1"/>
</dbReference>
<proteinExistence type="inferred from homology"/>
<sequence length="107" mass="12430">MAFLLMFVTLLHLITLAMVFIATMEKSWWTWDNVDRADLWHNCIYNNNTDTLMCTSASENDWLQSVQALMVLSVILSSLSFIVFIWQLFTTSRKGLFYFSGLSQIFA</sequence>
<evidence type="ECO:0000256" key="6">
    <source>
        <dbReference type="SAM" id="Phobius"/>
    </source>
</evidence>
<evidence type="ECO:0000256" key="3">
    <source>
        <dbReference type="ARBA" id="ARBA00022692"/>
    </source>
</evidence>
<keyword evidence="7" id="KW-0732">Signal</keyword>
<keyword evidence="4 6" id="KW-1133">Transmembrane helix</keyword>
<evidence type="ECO:0000313" key="9">
    <source>
        <dbReference type="Proteomes" id="UP000727407"/>
    </source>
</evidence>
<comment type="similarity">
    <text evidence="2">Belongs to the PMP-22/EMP/MP20 family.</text>
</comment>
<feature type="non-terminal residue" evidence="8">
    <location>
        <position position="1"/>
    </location>
</feature>
<dbReference type="PROSITE" id="PS01221">
    <property type="entry name" value="PMP22_1"/>
    <property type="match status" value="1"/>
</dbReference>
<protein>
    <submittedName>
        <fullName evidence="8">Epithelial membrane protein 3-like</fullName>
    </submittedName>
</protein>
<feature type="chain" id="PRO_5035150815" evidence="7">
    <location>
        <begin position="18"/>
        <end position="107"/>
    </location>
</feature>
<dbReference type="Proteomes" id="UP000727407">
    <property type="component" value="Unassembled WGS sequence"/>
</dbReference>
<evidence type="ECO:0000256" key="5">
    <source>
        <dbReference type="ARBA" id="ARBA00023136"/>
    </source>
</evidence>
<dbReference type="InterPro" id="IPR004032">
    <property type="entry name" value="PMP22_EMP_MP20"/>
</dbReference>
<feature type="transmembrane region" description="Helical" evidence="6">
    <location>
        <begin position="68"/>
        <end position="89"/>
    </location>
</feature>
<dbReference type="AlphaFoldDB" id="A0A8J4U796"/>
<reference evidence="8" key="1">
    <citation type="submission" date="2020-07" db="EMBL/GenBank/DDBJ databases">
        <title>Clarias magur genome sequencing, assembly and annotation.</title>
        <authorList>
            <person name="Kushwaha B."/>
            <person name="Kumar R."/>
            <person name="Das P."/>
            <person name="Joshi C.G."/>
            <person name="Kumar D."/>
            <person name="Nagpure N.S."/>
            <person name="Pandey M."/>
            <person name="Agarwal S."/>
            <person name="Srivastava S."/>
            <person name="Singh M."/>
            <person name="Sahoo L."/>
            <person name="Jayasankar P."/>
            <person name="Meher P.K."/>
            <person name="Koringa P.G."/>
            <person name="Iquebal M.A."/>
            <person name="Das S.P."/>
            <person name="Bit A."/>
            <person name="Patnaik S."/>
            <person name="Patel N."/>
            <person name="Shah T.M."/>
            <person name="Hinsu A."/>
            <person name="Jena J.K."/>
        </authorList>
    </citation>
    <scope>NUCLEOTIDE SEQUENCE</scope>
    <source>
        <strain evidence="8">CIFAMagur01</strain>
        <tissue evidence="8">Testis</tissue>
    </source>
</reference>
<dbReference type="PANTHER" id="PTHR10671:SF8">
    <property type="entry name" value="EPITHELIAL MEMBRANE PROTEIN 3"/>
    <property type="match status" value="1"/>
</dbReference>
<dbReference type="EMBL" id="QNUK01000120">
    <property type="protein sequence ID" value="KAF5901058.1"/>
    <property type="molecule type" value="Genomic_DNA"/>
</dbReference>
<feature type="signal peptide" evidence="7">
    <location>
        <begin position="1"/>
        <end position="17"/>
    </location>
</feature>
<dbReference type="Gene3D" id="1.20.140.150">
    <property type="match status" value="1"/>
</dbReference>
<evidence type="ECO:0000256" key="2">
    <source>
        <dbReference type="ARBA" id="ARBA00006864"/>
    </source>
</evidence>